<feature type="compositionally biased region" description="Basic and acidic residues" evidence="1">
    <location>
        <begin position="276"/>
        <end position="295"/>
    </location>
</feature>
<protein>
    <submittedName>
        <fullName evidence="2">Uncharacterized protein</fullName>
    </submittedName>
</protein>
<comment type="caution">
    <text evidence="2">The sequence shown here is derived from an EMBL/GenBank/DDBJ whole genome shotgun (WGS) entry which is preliminary data.</text>
</comment>
<sequence length="351" mass="36332">MSSIQTPTNVETETKKQEEVPITSNEMDVDSKPPTVPDDKPVLDAAAPALGPAVVEAEAQPADVVSPTDKIEPVVQTEGATETATPPAPIAKETSVEDKKVEDKVAAAVPAGSSPKKEKKGIFARISGILGISSPEKKDKVHKTEAASSKVAAVTPATTTATDAAKTEIAVAPEASTSTATAPAVVSDETVKPAVTEDVSKLTDGVDGLNIVEEPKKDIVEAPVVATETTEAAAALPEHTTANTTDNKRPEIKSSPSTPKMHRRISARIGQYIDTRFGDKRKDTASPPPVKKDTAVVEESAAGEGKVVDEVKTDSAPVLAPPISVAPLEEVTAPVEAQTETQVVKPVATSA</sequence>
<feature type="compositionally biased region" description="Low complexity" evidence="1">
    <location>
        <begin position="231"/>
        <end position="242"/>
    </location>
</feature>
<evidence type="ECO:0000256" key="1">
    <source>
        <dbReference type="SAM" id="MobiDB-lite"/>
    </source>
</evidence>
<name>A0A8K0JRV4_9TREE</name>
<evidence type="ECO:0000313" key="2">
    <source>
        <dbReference type="EMBL" id="KAG7579938.1"/>
    </source>
</evidence>
<proteinExistence type="predicted"/>
<gene>
    <name evidence="2" type="ORF">FFLO_00146</name>
</gene>
<keyword evidence="3" id="KW-1185">Reference proteome</keyword>
<dbReference type="EMBL" id="JABELV010000002">
    <property type="protein sequence ID" value="KAG7579938.1"/>
    <property type="molecule type" value="Genomic_DNA"/>
</dbReference>
<reference evidence="2" key="1">
    <citation type="submission" date="2020-04" db="EMBL/GenBank/DDBJ databases">
        <title>Analysis of mating type loci in Filobasidium floriforme.</title>
        <authorList>
            <person name="Nowrousian M."/>
        </authorList>
    </citation>
    <scope>NUCLEOTIDE SEQUENCE</scope>
    <source>
        <strain evidence="2">CBS 6242</strain>
    </source>
</reference>
<dbReference type="Proteomes" id="UP000812966">
    <property type="component" value="Unassembled WGS sequence"/>
</dbReference>
<evidence type="ECO:0000313" key="3">
    <source>
        <dbReference type="Proteomes" id="UP000812966"/>
    </source>
</evidence>
<organism evidence="2 3">
    <name type="scientific">Filobasidium floriforme</name>
    <dbReference type="NCBI Taxonomy" id="5210"/>
    <lineage>
        <taxon>Eukaryota</taxon>
        <taxon>Fungi</taxon>
        <taxon>Dikarya</taxon>
        <taxon>Basidiomycota</taxon>
        <taxon>Agaricomycotina</taxon>
        <taxon>Tremellomycetes</taxon>
        <taxon>Filobasidiales</taxon>
        <taxon>Filobasidiaceae</taxon>
        <taxon>Filobasidium</taxon>
    </lineage>
</organism>
<feature type="compositionally biased region" description="Polar residues" evidence="1">
    <location>
        <begin position="1"/>
        <end position="11"/>
    </location>
</feature>
<dbReference type="OrthoDB" id="2596465at2759"/>
<accession>A0A8K0JRV4</accession>
<feature type="region of interest" description="Disordered" evidence="1">
    <location>
        <begin position="231"/>
        <end position="309"/>
    </location>
</feature>
<dbReference type="AlphaFoldDB" id="A0A8K0JRV4"/>
<feature type="compositionally biased region" description="Low complexity" evidence="1">
    <location>
        <begin position="77"/>
        <end position="93"/>
    </location>
</feature>
<feature type="region of interest" description="Disordered" evidence="1">
    <location>
        <begin position="1"/>
        <end position="101"/>
    </location>
</feature>